<dbReference type="EMBL" id="CP074694">
    <property type="protein sequence ID" value="QVL33921.1"/>
    <property type="molecule type" value="Genomic_DNA"/>
</dbReference>
<protein>
    <submittedName>
        <fullName evidence="3">Uncharacterized protein</fullName>
    </submittedName>
</protein>
<feature type="region of interest" description="Disordered" evidence="1">
    <location>
        <begin position="1"/>
        <end position="36"/>
    </location>
</feature>
<dbReference type="KEGG" id="tsph:KIH39_08445"/>
<dbReference type="Proteomes" id="UP000676194">
    <property type="component" value="Chromosome"/>
</dbReference>
<feature type="compositionally biased region" description="Polar residues" evidence="1">
    <location>
        <begin position="79"/>
        <end position="104"/>
    </location>
</feature>
<keyword evidence="4" id="KW-1185">Reference proteome</keyword>
<reference evidence="3" key="1">
    <citation type="submission" date="2021-05" db="EMBL/GenBank/DDBJ databases">
        <title>Complete genome sequence of the cellulolytic planctomycete Telmatocola sphagniphila SP2T and characterization of the first cellulase from planctomycetes.</title>
        <authorList>
            <person name="Rakitin A.L."/>
            <person name="Beletsky A.V."/>
            <person name="Naumoff D.G."/>
            <person name="Kulichevskaya I.S."/>
            <person name="Mardanov A.V."/>
            <person name="Ravin N.V."/>
            <person name="Dedysh S.N."/>
        </authorList>
    </citation>
    <scope>NUCLEOTIDE SEQUENCE</scope>
    <source>
        <strain evidence="3">SP2T</strain>
    </source>
</reference>
<dbReference type="RefSeq" id="WP_213498897.1">
    <property type="nucleotide sequence ID" value="NZ_CP074694.1"/>
</dbReference>
<keyword evidence="2" id="KW-0472">Membrane</keyword>
<evidence type="ECO:0000313" key="3">
    <source>
        <dbReference type="EMBL" id="QVL33921.1"/>
    </source>
</evidence>
<evidence type="ECO:0000256" key="2">
    <source>
        <dbReference type="SAM" id="Phobius"/>
    </source>
</evidence>
<evidence type="ECO:0000313" key="4">
    <source>
        <dbReference type="Proteomes" id="UP000676194"/>
    </source>
</evidence>
<dbReference type="AlphaFoldDB" id="A0A8E6BA26"/>
<sequence>MRVWPVGPKPQPTVDLKPKPKQEPTNGRGLEFQFNEKYPNVTVEKDGVYVDGRPLNAKETPQSTNTPPKTDTPIYAPLSFNTGDSSGSSPTEKSAQTKPMTSKSNSSLFIWLIGVGGAIIVVAVFRARRVGHTIDPK</sequence>
<feature type="transmembrane region" description="Helical" evidence="2">
    <location>
        <begin position="108"/>
        <end position="127"/>
    </location>
</feature>
<feature type="compositionally biased region" description="Polar residues" evidence="1">
    <location>
        <begin position="59"/>
        <end position="69"/>
    </location>
</feature>
<name>A0A8E6BA26_9BACT</name>
<evidence type="ECO:0000256" key="1">
    <source>
        <dbReference type="SAM" id="MobiDB-lite"/>
    </source>
</evidence>
<organism evidence="3 4">
    <name type="scientific">Telmatocola sphagniphila</name>
    <dbReference type="NCBI Taxonomy" id="1123043"/>
    <lineage>
        <taxon>Bacteria</taxon>
        <taxon>Pseudomonadati</taxon>
        <taxon>Planctomycetota</taxon>
        <taxon>Planctomycetia</taxon>
        <taxon>Gemmatales</taxon>
        <taxon>Gemmataceae</taxon>
    </lineage>
</organism>
<proteinExistence type="predicted"/>
<accession>A0A8E6BA26</accession>
<gene>
    <name evidence="3" type="ORF">KIH39_08445</name>
</gene>
<feature type="region of interest" description="Disordered" evidence="1">
    <location>
        <begin position="48"/>
        <end position="104"/>
    </location>
</feature>
<keyword evidence="2" id="KW-0812">Transmembrane</keyword>
<keyword evidence="2" id="KW-1133">Transmembrane helix</keyword>